<proteinExistence type="predicted"/>
<keyword evidence="1" id="KW-1133">Transmembrane helix</keyword>
<name>A0A8J3MU99_9CHLR</name>
<keyword evidence="1" id="KW-0812">Transmembrane</keyword>
<protein>
    <submittedName>
        <fullName evidence="2">Uncharacterized protein</fullName>
    </submittedName>
</protein>
<comment type="caution">
    <text evidence="2">The sequence shown here is derived from an EMBL/GenBank/DDBJ whole genome shotgun (WGS) entry which is preliminary data.</text>
</comment>
<organism evidence="2 3">
    <name type="scientific">Ktedonospora formicarum</name>
    <dbReference type="NCBI Taxonomy" id="2778364"/>
    <lineage>
        <taxon>Bacteria</taxon>
        <taxon>Bacillati</taxon>
        <taxon>Chloroflexota</taxon>
        <taxon>Ktedonobacteria</taxon>
        <taxon>Ktedonobacterales</taxon>
        <taxon>Ktedonobacteraceae</taxon>
        <taxon>Ktedonospora</taxon>
    </lineage>
</organism>
<evidence type="ECO:0000256" key="1">
    <source>
        <dbReference type="SAM" id="Phobius"/>
    </source>
</evidence>
<dbReference type="EMBL" id="BNJF01000002">
    <property type="protein sequence ID" value="GHO46408.1"/>
    <property type="molecule type" value="Genomic_DNA"/>
</dbReference>
<sequence>MQLLPSEAYQLAKSYHLGAPQVCYRRGWLRTLTGLTLSLSGLYGGYQLLLYGFPLLFYYFGEREGSFYVLGPFTRYDAVFETDGSVIDLAIWARSHAWCWLLLFFGTVLSVSAFIVLCKVTGELFIRERVYVCVEGIVWLKGVSRAHIVLRWDEIHELRSQKEELYERYHIPPAQRVFLLTKEGQSIALSFTGLREIIEENLAKTRLTEVSSQVL</sequence>
<evidence type="ECO:0000313" key="3">
    <source>
        <dbReference type="Proteomes" id="UP000612362"/>
    </source>
</evidence>
<dbReference type="RefSeq" id="WP_220195788.1">
    <property type="nucleotide sequence ID" value="NZ_BNJF01000002.1"/>
</dbReference>
<keyword evidence="1" id="KW-0472">Membrane</keyword>
<accession>A0A8J3MU99</accession>
<gene>
    <name evidence="2" type="ORF">KSX_45710</name>
</gene>
<feature type="transmembrane region" description="Helical" evidence="1">
    <location>
        <begin position="35"/>
        <end position="60"/>
    </location>
</feature>
<reference evidence="2" key="1">
    <citation type="submission" date="2020-10" db="EMBL/GenBank/DDBJ databases">
        <title>Taxonomic study of unclassified bacteria belonging to the class Ktedonobacteria.</title>
        <authorList>
            <person name="Yabe S."/>
            <person name="Wang C.M."/>
            <person name="Zheng Y."/>
            <person name="Sakai Y."/>
            <person name="Cavaletti L."/>
            <person name="Monciardini P."/>
            <person name="Donadio S."/>
        </authorList>
    </citation>
    <scope>NUCLEOTIDE SEQUENCE</scope>
    <source>
        <strain evidence="2">SOSP1-1</strain>
    </source>
</reference>
<keyword evidence="3" id="KW-1185">Reference proteome</keyword>
<dbReference type="AlphaFoldDB" id="A0A8J3MU99"/>
<evidence type="ECO:0000313" key="2">
    <source>
        <dbReference type="EMBL" id="GHO46408.1"/>
    </source>
</evidence>
<dbReference type="Proteomes" id="UP000612362">
    <property type="component" value="Unassembled WGS sequence"/>
</dbReference>
<feature type="transmembrane region" description="Helical" evidence="1">
    <location>
        <begin position="95"/>
        <end position="117"/>
    </location>
</feature>